<organismHost>
    <name type="scientific">Capra hircus</name>
    <name type="common">Goat</name>
    <dbReference type="NCBI Taxonomy" id="9925"/>
</organismHost>
<sequence>MKVVVLLALLGALTNAAPVGNQRLNSKEKEDFCLTHPDEVYARFRLHMRVGVRHSPLYTPSNMCMMNIEDSMMDNEYTSTATGDADGVNVSVALIGKGVSIPFSYIGLGFNPLLADGYLYVNVSSRAPWVQQTPDLSANGGWGIKQVLEEEILAIQIGCDNQKFLEEEPTTTHPPSLVTTTISSTTTLNEENTDTTPTTTSASVDRKRNLDDIDFSLLVDTRCVTSVNLHFEIKDACMDYKKESPLMMKGGYGDGELVRKEIKYVGTDHTMCSLNLSPGY</sequence>
<dbReference type="EMBL" id="MF414672">
    <property type="protein sequence ID" value="AWN09359.1"/>
    <property type="molecule type" value="Genomic_DNA"/>
</dbReference>
<organismHost>
    <name type="scientific">Homo sapiens</name>
    <name type="common">Human</name>
    <dbReference type="NCBI Taxonomy" id="9606"/>
</organismHost>
<reference evidence="2" key="1">
    <citation type="submission" date="2017-06" db="EMBL/GenBank/DDBJ databases">
        <authorList>
            <person name="Kim H.J."/>
            <person name="Triplett B.A."/>
        </authorList>
    </citation>
    <scope>NUCLEOTIDE SEQUENCE</scope>
    <source>
        <strain evidence="2">ORFV/Mukteswar/59/05/Goat/P6</strain>
    </source>
</reference>
<proteinExistence type="predicted"/>
<name>A0A2Z3J100_ORFV</name>
<evidence type="ECO:0000256" key="1">
    <source>
        <dbReference type="SAM" id="MobiDB-lite"/>
    </source>
</evidence>
<accession>A0A2Z3J100</accession>
<dbReference type="InterPro" id="IPR003184">
    <property type="entry name" value="Orthopox_35kDa"/>
</dbReference>
<dbReference type="Gene3D" id="2.60.240.10">
    <property type="entry name" value="Major secreted virus protein"/>
    <property type="match status" value="1"/>
</dbReference>
<evidence type="ECO:0000313" key="2">
    <source>
        <dbReference type="EMBL" id="AWN09359.1"/>
    </source>
</evidence>
<feature type="region of interest" description="Disordered" evidence="1">
    <location>
        <begin position="183"/>
        <end position="203"/>
    </location>
</feature>
<dbReference type="Pfam" id="PF02250">
    <property type="entry name" value="Orthopox_35kD"/>
    <property type="match status" value="1"/>
</dbReference>
<dbReference type="InterPro" id="IPR036540">
    <property type="entry name" value="Pox_vCCI-like_sf"/>
</dbReference>
<organismHost>
    <name type="scientific">Ovis aries</name>
    <name type="common">Sheep</name>
    <dbReference type="NCBI Taxonomy" id="9940"/>
</organismHost>
<organism evidence="2">
    <name type="scientific">Orf virus</name>
    <name type="common">ORFV</name>
    <dbReference type="NCBI Taxonomy" id="10258"/>
    <lineage>
        <taxon>Viruses</taxon>
        <taxon>Varidnaviria</taxon>
        <taxon>Bamfordvirae</taxon>
        <taxon>Nucleocytoviricota</taxon>
        <taxon>Pokkesviricetes</taxon>
        <taxon>Chitovirales</taxon>
        <taxon>Poxviridae</taxon>
        <taxon>Chordopoxvirinae</taxon>
        <taxon>Parapoxvirus</taxon>
        <taxon>Parapoxvirus orf</taxon>
    </lineage>
</organism>
<protein>
    <submittedName>
        <fullName evidence="2">Chemokine binding protein</fullName>
    </submittedName>
</protein>
<gene>
    <name evidence="2" type="primary">CBP</name>
</gene>
<dbReference type="SUPFAM" id="SSF49889">
    <property type="entry name" value="Soluble secreted chemokine inhibitor, VCCI"/>
    <property type="match status" value="1"/>
</dbReference>